<dbReference type="InterPro" id="IPR053876">
    <property type="entry name" value="Phage_int_M"/>
</dbReference>
<gene>
    <name evidence="9" type="ORF">J5Y10_04980</name>
</gene>
<organism evidence="9 10">
    <name type="scientific">Roseomonas indoligenes</name>
    <dbReference type="NCBI Taxonomy" id="2820811"/>
    <lineage>
        <taxon>Bacteria</taxon>
        <taxon>Pseudomonadati</taxon>
        <taxon>Pseudomonadota</taxon>
        <taxon>Alphaproteobacteria</taxon>
        <taxon>Acetobacterales</taxon>
        <taxon>Roseomonadaceae</taxon>
        <taxon>Roseomonas</taxon>
    </lineage>
</organism>
<dbReference type="RefSeq" id="WP_209371381.1">
    <property type="nucleotide sequence ID" value="NZ_JAGIZA010000003.1"/>
</dbReference>
<dbReference type="PROSITE" id="PS51898">
    <property type="entry name" value="TYR_RECOMBINASE"/>
    <property type="match status" value="1"/>
</dbReference>
<evidence type="ECO:0000256" key="3">
    <source>
        <dbReference type="ARBA" id="ARBA00023125"/>
    </source>
</evidence>
<dbReference type="InterPro" id="IPR025166">
    <property type="entry name" value="Integrase_DNA_bind_dom"/>
</dbReference>
<dbReference type="GO" id="GO:0006310">
    <property type="term" value="P:DNA recombination"/>
    <property type="evidence" value="ECO:0007669"/>
    <property type="project" value="UniProtKB-KW"/>
</dbReference>
<sequence length="436" mass="48244">MLTDREIKAAQKADKPYRLPDGGGLHLKVMPSGSKLWHYRYEIEGRERTLSIGMYPAVTAKAAREARDEARKAVAQGRDPSVQKRLERVAAVSAAGVTFEAVARAWHDHTKDQWTARHAADVLGSLEADVFPTLGKLPIGQITTPMVLSVLRRIERRPAVETAHRVRQRMSAVFVHAIATGQGKDDPAAVVKKALRTVERGRQPSLTTLPEVRQILLDAEAEAAHPTTKLALRLLALTAVRPGEVSGARYDEMSGLDGPEPLWVIPAERMKMKREHVVPLSPAAVEVIQAVHRLTGRGPLLFPNVRHAHRPMSENAMGYLLNRAGYHSRHVPHGWRSSFSTIMNGRYRDEHDRKVIDLMLAHVSKDKVEAAYNRALHMERRREIACEWAGLLMAGMAPAATLLEGPRRPLKLRDVGAAGLDGGEAAPPQRRARRAA</sequence>
<evidence type="ECO:0000259" key="7">
    <source>
        <dbReference type="PROSITE" id="PS51898"/>
    </source>
</evidence>
<dbReference type="InterPro" id="IPR044068">
    <property type="entry name" value="CB"/>
</dbReference>
<dbReference type="Pfam" id="PF13356">
    <property type="entry name" value="Arm-DNA-bind_3"/>
    <property type="match status" value="1"/>
</dbReference>
<dbReference type="Gene3D" id="1.10.150.130">
    <property type="match status" value="1"/>
</dbReference>
<dbReference type="Gene3D" id="1.10.443.10">
    <property type="entry name" value="Intergrase catalytic core"/>
    <property type="match status" value="1"/>
</dbReference>
<dbReference type="InterPro" id="IPR011010">
    <property type="entry name" value="DNA_brk_join_enz"/>
</dbReference>
<dbReference type="Pfam" id="PF00589">
    <property type="entry name" value="Phage_integrase"/>
    <property type="match status" value="1"/>
</dbReference>
<dbReference type="AlphaFoldDB" id="A0A940MUU7"/>
<evidence type="ECO:0000256" key="4">
    <source>
        <dbReference type="ARBA" id="ARBA00023172"/>
    </source>
</evidence>
<dbReference type="Proteomes" id="UP000677537">
    <property type="component" value="Unassembled WGS sequence"/>
</dbReference>
<evidence type="ECO:0000256" key="5">
    <source>
        <dbReference type="PROSITE-ProRule" id="PRU01248"/>
    </source>
</evidence>
<keyword evidence="10" id="KW-1185">Reference proteome</keyword>
<feature type="region of interest" description="Disordered" evidence="6">
    <location>
        <begin position="415"/>
        <end position="436"/>
    </location>
</feature>
<dbReference type="InterPro" id="IPR013762">
    <property type="entry name" value="Integrase-like_cat_sf"/>
</dbReference>
<dbReference type="GO" id="GO:0003677">
    <property type="term" value="F:DNA binding"/>
    <property type="evidence" value="ECO:0007669"/>
    <property type="project" value="UniProtKB-UniRule"/>
</dbReference>
<dbReference type="Gene3D" id="3.30.160.390">
    <property type="entry name" value="Integrase, DNA-binding domain"/>
    <property type="match status" value="1"/>
</dbReference>
<dbReference type="CDD" id="cd00801">
    <property type="entry name" value="INT_P4_C"/>
    <property type="match status" value="1"/>
</dbReference>
<evidence type="ECO:0000256" key="2">
    <source>
        <dbReference type="ARBA" id="ARBA00022908"/>
    </source>
</evidence>
<evidence type="ECO:0000256" key="6">
    <source>
        <dbReference type="SAM" id="MobiDB-lite"/>
    </source>
</evidence>
<keyword evidence="3 5" id="KW-0238">DNA-binding</keyword>
<evidence type="ECO:0000313" key="10">
    <source>
        <dbReference type="Proteomes" id="UP000677537"/>
    </source>
</evidence>
<accession>A0A940MUU7</accession>
<protein>
    <submittedName>
        <fullName evidence="9">Integrase arm-type DNA-binding domain-containing protein</fullName>
    </submittedName>
</protein>
<proteinExistence type="inferred from homology"/>
<dbReference type="PANTHER" id="PTHR30629">
    <property type="entry name" value="PROPHAGE INTEGRASE"/>
    <property type="match status" value="1"/>
</dbReference>
<dbReference type="InterPro" id="IPR002104">
    <property type="entry name" value="Integrase_catalytic"/>
</dbReference>
<dbReference type="InterPro" id="IPR050808">
    <property type="entry name" value="Phage_Integrase"/>
</dbReference>
<evidence type="ECO:0000313" key="9">
    <source>
        <dbReference type="EMBL" id="MBP0492128.1"/>
    </source>
</evidence>
<name>A0A940MUU7_9PROT</name>
<dbReference type="EMBL" id="JAGIZA010000003">
    <property type="protein sequence ID" value="MBP0492128.1"/>
    <property type="molecule type" value="Genomic_DNA"/>
</dbReference>
<evidence type="ECO:0000256" key="1">
    <source>
        <dbReference type="ARBA" id="ARBA00008857"/>
    </source>
</evidence>
<feature type="domain" description="Core-binding (CB)" evidence="8">
    <location>
        <begin position="97"/>
        <end position="178"/>
    </location>
</feature>
<reference evidence="9" key="1">
    <citation type="submission" date="2021-03" db="EMBL/GenBank/DDBJ databases">
        <authorList>
            <person name="So Y."/>
        </authorList>
    </citation>
    <scope>NUCLEOTIDE SEQUENCE</scope>
    <source>
        <strain evidence="9">SG15</strain>
    </source>
</reference>
<keyword evidence="2" id="KW-0229">DNA integration</keyword>
<dbReference type="InterPro" id="IPR010998">
    <property type="entry name" value="Integrase_recombinase_N"/>
</dbReference>
<dbReference type="InterPro" id="IPR038488">
    <property type="entry name" value="Integrase_DNA-bd_sf"/>
</dbReference>
<dbReference type="PROSITE" id="PS51900">
    <property type="entry name" value="CB"/>
    <property type="match status" value="1"/>
</dbReference>
<dbReference type="Pfam" id="PF22022">
    <property type="entry name" value="Phage_int_M"/>
    <property type="match status" value="1"/>
</dbReference>
<comment type="similarity">
    <text evidence="1">Belongs to the 'phage' integrase family.</text>
</comment>
<comment type="caution">
    <text evidence="9">The sequence shown here is derived from an EMBL/GenBank/DDBJ whole genome shotgun (WGS) entry which is preliminary data.</text>
</comment>
<keyword evidence="4" id="KW-0233">DNA recombination</keyword>
<dbReference type="GO" id="GO:0015074">
    <property type="term" value="P:DNA integration"/>
    <property type="evidence" value="ECO:0007669"/>
    <property type="project" value="UniProtKB-KW"/>
</dbReference>
<dbReference type="SUPFAM" id="SSF56349">
    <property type="entry name" value="DNA breaking-rejoining enzymes"/>
    <property type="match status" value="1"/>
</dbReference>
<evidence type="ECO:0000259" key="8">
    <source>
        <dbReference type="PROSITE" id="PS51900"/>
    </source>
</evidence>
<feature type="domain" description="Tyr recombinase" evidence="7">
    <location>
        <begin position="202"/>
        <end position="386"/>
    </location>
</feature>
<dbReference type="PANTHER" id="PTHR30629:SF2">
    <property type="entry name" value="PROPHAGE INTEGRASE INTS-RELATED"/>
    <property type="match status" value="1"/>
</dbReference>